<proteinExistence type="predicted"/>
<dbReference type="InterPro" id="IPR050316">
    <property type="entry name" value="Tyrosinase/Hemocyanin"/>
</dbReference>
<dbReference type="PRINTS" id="PR00092">
    <property type="entry name" value="TYROSINASE"/>
</dbReference>
<keyword evidence="5" id="KW-1185">Reference proteome</keyword>
<comment type="caution">
    <text evidence="4">The sequence shown here is derived from an EMBL/GenBank/DDBJ whole genome shotgun (WGS) entry which is preliminary data.</text>
</comment>
<dbReference type="PANTHER" id="PTHR11474:SF125">
    <property type="entry name" value="N-ACETYL-6-HYDROXYTRYPTOPHAN OXIDASE IVOB-RELATED"/>
    <property type="match status" value="1"/>
</dbReference>
<name>A0ABR0FJ10_9PEZI</name>
<reference evidence="4 5" key="1">
    <citation type="journal article" date="2023" name="bioRxiv">
        <title>High-quality genome assemblies of four members of thePodospora anserinaspecies complex.</title>
        <authorList>
            <person name="Ament-Velasquez S.L."/>
            <person name="Vogan A.A."/>
            <person name="Wallerman O."/>
            <person name="Hartmann F."/>
            <person name="Gautier V."/>
            <person name="Silar P."/>
            <person name="Giraud T."/>
            <person name="Johannesson H."/>
        </authorList>
    </citation>
    <scope>NUCLEOTIDE SEQUENCE [LARGE SCALE GENOMIC DNA]</scope>
    <source>
        <strain evidence="4 5">CBS 112042</strain>
    </source>
</reference>
<evidence type="ECO:0000313" key="5">
    <source>
        <dbReference type="Proteomes" id="UP001322138"/>
    </source>
</evidence>
<dbReference type="RefSeq" id="XP_062732926.1">
    <property type="nucleotide sequence ID" value="XM_062877204.1"/>
</dbReference>
<dbReference type="Pfam" id="PF00264">
    <property type="entry name" value="Tyrosinase"/>
    <property type="match status" value="1"/>
</dbReference>
<organism evidence="4 5">
    <name type="scientific">Podospora bellae-mahoneyi</name>
    <dbReference type="NCBI Taxonomy" id="2093777"/>
    <lineage>
        <taxon>Eukaryota</taxon>
        <taxon>Fungi</taxon>
        <taxon>Dikarya</taxon>
        <taxon>Ascomycota</taxon>
        <taxon>Pezizomycotina</taxon>
        <taxon>Sordariomycetes</taxon>
        <taxon>Sordariomycetidae</taxon>
        <taxon>Sordariales</taxon>
        <taxon>Podosporaceae</taxon>
        <taxon>Podospora</taxon>
    </lineage>
</organism>
<accession>A0ABR0FJ10</accession>
<evidence type="ECO:0000313" key="4">
    <source>
        <dbReference type="EMBL" id="KAK4643950.1"/>
    </source>
</evidence>
<evidence type="ECO:0000256" key="1">
    <source>
        <dbReference type="ARBA" id="ARBA00022723"/>
    </source>
</evidence>
<evidence type="ECO:0000256" key="2">
    <source>
        <dbReference type="ARBA" id="ARBA00023002"/>
    </source>
</evidence>
<dbReference type="Gene3D" id="1.10.1280.10">
    <property type="entry name" value="Di-copper center containing domain from catechol oxidase"/>
    <property type="match status" value="1"/>
</dbReference>
<dbReference type="InterPro" id="IPR002227">
    <property type="entry name" value="Tyrosinase_Cu-bd"/>
</dbReference>
<dbReference type="Proteomes" id="UP001322138">
    <property type="component" value="Unassembled WGS sequence"/>
</dbReference>
<dbReference type="GeneID" id="87896686"/>
<dbReference type="InterPro" id="IPR008922">
    <property type="entry name" value="Di-copper_centre_dom_sf"/>
</dbReference>
<protein>
    <recommendedName>
        <fullName evidence="3">Tyrosinase copper-binding domain-containing protein</fullName>
    </recommendedName>
</protein>
<sequence>MLCSSLHSAFGSIEHLNHSLGSTPSMPYRANLYLPSTGGIYDHALPLLHPERKRGSAPISPLTNGHPSLITHQPNMKAASILGSALLAAVSVQGHVVPQARDTPVEDLASEEPLQITSLLEEAKAKVINQVALNERKMRKRGLTPSCTVDKLRFRREYGSLSTSERLAYVNAVKCLQTLPPLTPASVAPGARSRFDDFIVTHIQQTLNIHFSGNFQPWHRWYVYQYEKALREECGYNGSQPYWDWPKYSSAPQDSPLFNGDPYSLGGNGEYIPHEGPVIVPPPGVGGGNIQLPAGLGGGYVTTGPFANMTINLGPVGGLEGVPAGPLGGLGYNPRGLKRDIGPAMNQRYANWTTVLTLLSQPNIDAFRHVSEGVPYTPEIGPHGGMHYNIGGDPGGDLFTSPGDPAFWVHHGQMDRMWAVWQALGSPFSTTRYTDLGTGPYAHQSWANEPPSPLTPLTEVLDMGYAAPSTTIANVMSTTGGEFCYFYL</sequence>
<dbReference type="PROSITE" id="PS00498">
    <property type="entry name" value="TYROSINASE_2"/>
    <property type="match status" value="1"/>
</dbReference>
<keyword evidence="2" id="KW-0560">Oxidoreductase</keyword>
<dbReference type="EMBL" id="JAFFGZ010000005">
    <property type="protein sequence ID" value="KAK4643950.1"/>
    <property type="molecule type" value="Genomic_DNA"/>
</dbReference>
<dbReference type="PANTHER" id="PTHR11474">
    <property type="entry name" value="TYROSINASE FAMILY MEMBER"/>
    <property type="match status" value="1"/>
</dbReference>
<gene>
    <name evidence="4" type="ORF">QC761_300460</name>
</gene>
<feature type="domain" description="Tyrosinase copper-binding" evidence="3">
    <location>
        <begin position="404"/>
        <end position="415"/>
    </location>
</feature>
<evidence type="ECO:0000259" key="3">
    <source>
        <dbReference type="PROSITE" id="PS00498"/>
    </source>
</evidence>
<keyword evidence="1" id="KW-0479">Metal-binding</keyword>
<dbReference type="SUPFAM" id="SSF48056">
    <property type="entry name" value="Di-copper centre-containing domain"/>
    <property type="match status" value="1"/>
</dbReference>